<dbReference type="GO" id="GO:0005886">
    <property type="term" value="C:plasma membrane"/>
    <property type="evidence" value="ECO:0007669"/>
    <property type="project" value="UniProtKB-SubCell"/>
</dbReference>
<feature type="transmembrane region" description="Helical" evidence="14">
    <location>
        <begin position="48"/>
        <end position="67"/>
    </location>
</feature>
<sequence length="384" mass="39869">MTHATFPLGRIAGIRVGAHWSVLIVMALLADLLATIVLPLGAHASPPVVNWAVAVASALIFLVSLLAHELCHALVARHYELRAERITLWLLGGAAELPEEPPTPRTALLIAAAGPIASLLLGGGFLGAAWLAAPMLPAVVTIALSWLGWTNGVLAVFNLLPGLPLDGGRVLEALVWRVTGDKARARRTAGTGGGLLAIALAAFGAWELLALGNLSGLWLIGIGWFLGAAARTEVSAAPLRHLLSQLRLAEVMTNDPVTAPGWYTVHGFLGQAAHARLRVFPVVSFDGTPIGVVSLSALTRVPENERASTRLADICVKPPGCLVAGPGTPLTEVLGHARLRPGQDLVLVVENGTLAGVAGPDDLARAIELTALGIRPGHDVGNVK</sequence>
<dbReference type="OrthoDB" id="9781963at2"/>
<evidence type="ECO:0000256" key="3">
    <source>
        <dbReference type="ARBA" id="ARBA00022475"/>
    </source>
</evidence>
<evidence type="ECO:0000313" key="18">
    <source>
        <dbReference type="EMBL" id="RJQ87265.1"/>
    </source>
</evidence>
<feature type="transmembrane region" description="Helical" evidence="14">
    <location>
        <begin position="20"/>
        <end position="42"/>
    </location>
</feature>
<dbReference type="PANTHER" id="PTHR39188:SF3">
    <property type="entry name" value="STAGE IV SPORULATION PROTEIN FB"/>
    <property type="match status" value="1"/>
</dbReference>
<gene>
    <name evidence="18" type="ORF">D5S19_10065</name>
</gene>
<keyword evidence="6 14" id="KW-0479">Metal-binding</keyword>
<dbReference type="Gene3D" id="3.10.580.10">
    <property type="entry name" value="CBS-domain"/>
    <property type="match status" value="1"/>
</dbReference>
<evidence type="ECO:0000256" key="9">
    <source>
        <dbReference type="ARBA" id="ARBA00022833"/>
    </source>
</evidence>
<dbReference type="GO" id="GO:0006508">
    <property type="term" value="P:proteolysis"/>
    <property type="evidence" value="ECO:0007669"/>
    <property type="project" value="UniProtKB-KW"/>
</dbReference>
<keyword evidence="10 14" id="KW-1133">Transmembrane helix</keyword>
<keyword evidence="5 14" id="KW-0812">Transmembrane</keyword>
<evidence type="ECO:0000313" key="19">
    <source>
        <dbReference type="Proteomes" id="UP000285112"/>
    </source>
</evidence>
<keyword evidence="12" id="KW-0129">CBS domain</keyword>
<keyword evidence="13 14" id="KW-0472">Membrane</keyword>
<evidence type="ECO:0000256" key="12">
    <source>
        <dbReference type="ARBA" id="ARBA00023122"/>
    </source>
</evidence>
<evidence type="ECO:0000256" key="4">
    <source>
        <dbReference type="ARBA" id="ARBA00022670"/>
    </source>
</evidence>
<evidence type="ECO:0000256" key="7">
    <source>
        <dbReference type="ARBA" id="ARBA00022737"/>
    </source>
</evidence>
<dbReference type="Proteomes" id="UP000285112">
    <property type="component" value="Unassembled WGS sequence"/>
</dbReference>
<dbReference type="GO" id="GO:0046872">
    <property type="term" value="F:metal ion binding"/>
    <property type="evidence" value="ECO:0007669"/>
    <property type="project" value="UniProtKB-UniRule"/>
</dbReference>
<proteinExistence type="inferred from homology"/>
<keyword evidence="3 14" id="KW-1003">Cell membrane</keyword>
<evidence type="ECO:0000256" key="13">
    <source>
        <dbReference type="ARBA" id="ARBA00023136"/>
    </source>
</evidence>
<evidence type="ECO:0000256" key="16">
    <source>
        <dbReference type="PIRSR" id="PIRSR006404-2"/>
    </source>
</evidence>
<dbReference type="SUPFAM" id="SSF54631">
    <property type="entry name" value="CBS-domain pair"/>
    <property type="match status" value="1"/>
</dbReference>
<keyword evidence="11 14" id="KW-0482">Metalloprotease</keyword>
<dbReference type="InterPro" id="IPR008915">
    <property type="entry name" value="Peptidase_M50"/>
</dbReference>
<feature type="binding site" evidence="16">
    <location>
        <position position="68"/>
    </location>
    <ligand>
        <name>Zn(2+)</name>
        <dbReference type="ChEBI" id="CHEBI:29105"/>
        <note>catalytic</note>
    </ligand>
</feature>
<evidence type="ECO:0000256" key="10">
    <source>
        <dbReference type="ARBA" id="ARBA00022989"/>
    </source>
</evidence>
<evidence type="ECO:0000256" key="15">
    <source>
        <dbReference type="PIRSR" id="PIRSR006404-1"/>
    </source>
</evidence>
<keyword evidence="8 14" id="KW-0378">Hydrolase</keyword>
<feature type="transmembrane region" description="Helical" evidence="14">
    <location>
        <begin position="107"/>
        <end position="132"/>
    </location>
</feature>
<name>A0A419I6R6_9PSEU</name>
<evidence type="ECO:0000256" key="5">
    <source>
        <dbReference type="ARBA" id="ARBA00022692"/>
    </source>
</evidence>
<evidence type="ECO:0000259" key="17">
    <source>
        <dbReference type="Pfam" id="PF02163"/>
    </source>
</evidence>
<keyword evidence="9 14" id="KW-0862">Zinc</keyword>
<keyword evidence="4 14" id="KW-0645">Protease</keyword>
<evidence type="ECO:0000256" key="8">
    <source>
        <dbReference type="ARBA" id="ARBA00022801"/>
    </source>
</evidence>
<dbReference type="CDD" id="cd06164">
    <property type="entry name" value="S2P-M50_SpoIVFB_CBS"/>
    <property type="match status" value="1"/>
</dbReference>
<evidence type="ECO:0000256" key="6">
    <source>
        <dbReference type="ARBA" id="ARBA00022723"/>
    </source>
</evidence>
<keyword evidence="7" id="KW-0677">Repeat</keyword>
<comment type="subcellular location">
    <subcellularLocation>
        <location evidence="1 14">Cell membrane</location>
        <topology evidence="1 14">Multi-pass membrane protein</topology>
    </subcellularLocation>
</comment>
<feature type="binding site" evidence="16">
    <location>
        <position position="166"/>
    </location>
    <ligand>
        <name>Zn(2+)</name>
        <dbReference type="ChEBI" id="CHEBI:29105"/>
        <note>catalytic</note>
    </ligand>
</feature>
<comment type="cofactor">
    <cofactor evidence="14 16">
        <name>Zn(2+)</name>
        <dbReference type="ChEBI" id="CHEBI:29105"/>
    </cofactor>
    <text evidence="14 16">Binds 1 zinc ion per subunit.</text>
</comment>
<dbReference type="EMBL" id="QZFV01000069">
    <property type="protein sequence ID" value="RJQ87265.1"/>
    <property type="molecule type" value="Genomic_DNA"/>
</dbReference>
<protein>
    <recommendedName>
        <fullName evidence="14">Zinc metalloprotease</fullName>
    </recommendedName>
</protein>
<accession>A0A419I6R6</accession>
<dbReference type="PIRSF" id="PIRSF006404">
    <property type="entry name" value="UCP006404_Pept_M50_CBS"/>
    <property type="match status" value="1"/>
</dbReference>
<feature type="domain" description="Peptidase M50" evidence="17">
    <location>
        <begin position="140"/>
        <end position="187"/>
    </location>
</feature>
<keyword evidence="19" id="KW-1185">Reference proteome</keyword>
<feature type="transmembrane region" description="Helical" evidence="14">
    <location>
        <begin position="138"/>
        <end position="160"/>
    </location>
</feature>
<dbReference type="AlphaFoldDB" id="A0A419I6R6"/>
<dbReference type="InterPro" id="IPR016483">
    <property type="entry name" value="UCP006404_Pept_M50_CBS"/>
</dbReference>
<feature type="active site" evidence="15">
    <location>
        <position position="69"/>
    </location>
</feature>
<organism evidence="18 19">
    <name type="scientific">Amycolatopsis panacis</name>
    <dbReference type="NCBI Taxonomy" id="2340917"/>
    <lineage>
        <taxon>Bacteria</taxon>
        <taxon>Bacillati</taxon>
        <taxon>Actinomycetota</taxon>
        <taxon>Actinomycetes</taxon>
        <taxon>Pseudonocardiales</taxon>
        <taxon>Pseudonocardiaceae</taxon>
        <taxon>Amycolatopsis</taxon>
    </lineage>
</organism>
<feature type="binding site" evidence="16">
    <location>
        <position position="72"/>
    </location>
    <ligand>
        <name>Zn(2+)</name>
        <dbReference type="ChEBI" id="CHEBI:29105"/>
        <note>catalytic</note>
    </ligand>
</feature>
<feature type="transmembrane region" description="Helical" evidence="14">
    <location>
        <begin position="192"/>
        <end position="211"/>
    </location>
</feature>
<evidence type="ECO:0000256" key="11">
    <source>
        <dbReference type="ARBA" id="ARBA00023049"/>
    </source>
</evidence>
<comment type="similarity">
    <text evidence="2 14">Belongs to the peptidase M50B family.</text>
</comment>
<dbReference type="InterPro" id="IPR046342">
    <property type="entry name" value="CBS_dom_sf"/>
</dbReference>
<dbReference type="RefSeq" id="WP_120023075.1">
    <property type="nucleotide sequence ID" value="NZ_QZFV01000069.1"/>
</dbReference>
<reference evidence="18 19" key="1">
    <citation type="submission" date="2018-09" db="EMBL/GenBank/DDBJ databases">
        <title>YIM PH 21725 draft genome.</title>
        <authorList>
            <person name="Miao C."/>
        </authorList>
    </citation>
    <scope>NUCLEOTIDE SEQUENCE [LARGE SCALE GENOMIC DNA]</scope>
    <source>
        <strain evidence="19">YIM PH21725</strain>
    </source>
</reference>
<evidence type="ECO:0000256" key="14">
    <source>
        <dbReference type="PIRNR" id="PIRNR006404"/>
    </source>
</evidence>
<dbReference type="PANTHER" id="PTHR39188">
    <property type="entry name" value="MEMBRANE-ASSOCIATED ZINC METALLOPROTEASE M50B"/>
    <property type="match status" value="1"/>
</dbReference>
<evidence type="ECO:0000256" key="2">
    <source>
        <dbReference type="ARBA" id="ARBA00007931"/>
    </source>
</evidence>
<feature type="domain" description="Peptidase M50" evidence="17">
    <location>
        <begin position="58"/>
        <end position="127"/>
    </location>
</feature>
<dbReference type="Pfam" id="PF02163">
    <property type="entry name" value="Peptidase_M50"/>
    <property type="match status" value="2"/>
</dbReference>
<dbReference type="GO" id="GO:0008237">
    <property type="term" value="F:metallopeptidase activity"/>
    <property type="evidence" value="ECO:0007669"/>
    <property type="project" value="UniProtKB-UniRule"/>
</dbReference>
<evidence type="ECO:0000256" key="1">
    <source>
        <dbReference type="ARBA" id="ARBA00004651"/>
    </source>
</evidence>
<comment type="caution">
    <text evidence="18">The sequence shown here is derived from an EMBL/GenBank/DDBJ whole genome shotgun (WGS) entry which is preliminary data.</text>
</comment>